<gene>
    <name evidence="6" type="ORF">METZ01_LOCUS145220</name>
</gene>
<evidence type="ECO:0000256" key="4">
    <source>
        <dbReference type="ARBA" id="ARBA00022840"/>
    </source>
</evidence>
<dbReference type="InterPro" id="IPR050319">
    <property type="entry name" value="ABC_transp_ATP-bind"/>
</dbReference>
<evidence type="ECO:0000256" key="1">
    <source>
        <dbReference type="ARBA" id="ARBA00005417"/>
    </source>
</evidence>
<dbReference type="GO" id="GO:0015833">
    <property type="term" value="P:peptide transport"/>
    <property type="evidence" value="ECO:0007669"/>
    <property type="project" value="InterPro"/>
</dbReference>
<protein>
    <recommendedName>
        <fullName evidence="5">ABC transporter domain-containing protein</fullName>
    </recommendedName>
</protein>
<name>A0A381ZT14_9ZZZZ</name>
<dbReference type="PROSITE" id="PS00211">
    <property type="entry name" value="ABC_TRANSPORTER_1"/>
    <property type="match status" value="1"/>
</dbReference>
<dbReference type="FunFam" id="3.40.50.300:FF:000016">
    <property type="entry name" value="Oligopeptide ABC transporter ATP-binding component"/>
    <property type="match status" value="1"/>
</dbReference>
<dbReference type="CDD" id="cd03257">
    <property type="entry name" value="ABC_NikE_OppD_transporters"/>
    <property type="match status" value="1"/>
</dbReference>
<keyword evidence="4" id="KW-0067">ATP-binding</keyword>
<dbReference type="InterPro" id="IPR017871">
    <property type="entry name" value="ABC_transporter-like_CS"/>
</dbReference>
<dbReference type="NCBIfam" id="TIGR01727">
    <property type="entry name" value="oligo_HPY"/>
    <property type="match status" value="1"/>
</dbReference>
<proteinExistence type="inferred from homology"/>
<dbReference type="EMBL" id="UINC01022535">
    <property type="protein sequence ID" value="SVA92366.1"/>
    <property type="molecule type" value="Genomic_DNA"/>
</dbReference>
<keyword evidence="3" id="KW-0547">Nucleotide-binding</keyword>
<comment type="similarity">
    <text evidence="1">Belongs to the ABC transporter superfamily.</text>
</comment>
<evidence type="ECO:0000259" key="5">
    <source>
        <dbReference type="PROSITE" id="PS50893"/>
    </source>
</evidence>
<dbReference type="InterPro" id="IPR003593">
    <property type="entry name" value="AAA+_ATPase"/>
</dbReference>
<dbReference type="SMART" id="SM00382">
    <property type="entry name" value="AAA"/>
    <property type="match status" value="1"/>
</dbReference>
<dbReference type="GO" id="GO:0055085">
    <property type="term" value="P:transmembrane transport"/>
    <property type="evidence" value="ECO:0007669"/>
    <property type="project" value="UniProtKB-ARBA"/>
</dbReference>
<feature type="domain" description="ABC transporter" evidence="5">
    <location>
        <begin position="15"/>
        <end position="273"/>
    </location>
</feature>
<dbReference type="InterPro" id="IPR013563">
    <property type="entry name" value="Oligopep_ABC_C"/>
</dbReference>
<evidence type="ECO:0000256" key="3">
    <source>
        <dbReference type="ARBA" id="ARBA00022741"/>
    </source>
</evidence>
<dbReference type="InterPro" id="IPR027417">
    <property type="entry name" value="P-loop_NTPase"/>
</dbReference>
<dbReference type="SUPFAM" id="SSF52540">
    <property type="entry name" value="P-loop containing nucleoside triphosphate hydrolases"/>
    <property type="match status" value="1"/>
</dbReference>
<dbReference type="InterPro" id="IPR003439">
    <property type="entry name" value="ABC_transporter-like_ATP-bd"/>
</dbReference>
<keyword evidence="2" id="KW-0813">Transport</keyword>
<reference evidence="6" key="1">
    <citation type="submission" date="2018-05" db="EMBL/GenBank/DDBJ databases">
        <authorList>
            <person name="Lanie J.A."/>
            <person name="Ng W.-L."/>
            <person name="Kazmierczak K.M."/>
            <person name="Andrzejewski T.M."/>
            <person name="Davidsen T.M."/>
            <person name="Wayne K.J."/>
            <person name="Tettelin H."/>
            <person name="Glass J.I."/>
            <person name="Rusch D."/>
            <person name="Podicherti R."/>
            <person name="Tsui H.-C.T."/>
            <person name="Winkler M.E."/>
        </authorList>
    </citation>
    <scope>NUCLEOTIDE SEQUENCE</scope>
</reference>
<evidence type="ECO:0000313" key="6">
    <source>
        <dbReference type="EMBL" id="SVA92366.1"/>
    </source>
</evidence>
<dbReference type="Pfam" id="PF00005">
    <property type="entry name" value="ABC_tran"/>
    <property type="match status" value="1"/>
</dbReference>
<dbReference type="AlphaFoldDB" id="A0A381ZT14"/>
<accession>A0A381ZT14</accession>
<dbReference type="GO" id="GO:0005524">
    <property type="term" value="F:ATP binding"/>
    <property type="evidence" value="ECO:0007669"/>
    <property type="project" value="UniProtKB-KW"/>
</dbReference>
<dbReference type="GO" id="GO:0016887">
    <property type="term" value="F:ATP hydrolysis activity"/>
    <property type="evidence" value="ECO:0007669"/>
    <property type="project" value="InterPro"/>
</dbReference>
<dbReference type="Gene3D" id="3.40.50.300">
    <property type="entry name" value="P-loop containing nucleotide triphosphate hydrolases"/>
    <property type="match status" value="1"/>
</dbReference>
<dbReference type="Pfam" id="PF08352">
    <property type="entry name" value="oligo_HPY"/>
    <property type="match status" value="1"/>
</dbReference>
<sequence>MQTESLTHLPDDISLSVRHLIKDFTVGGQWYSNKNKKLVSAVADISFDIRRGTTMGLVGESGCGKSTTARCILRLIDPTSGSVLFRTNKNSEKIIDVMAESPEELRQLRQNMQIVFQDPFASLNPRMTAGKTIEELLIVNTNMNRAERNERVFDLLDLVGLESIHAKRFPHEFSGGQRQRIGVARALALKPSFIVCDEPVSALDVSIQAQVLNLLSDLQKEFGLTYLFITHDLAVVRQICDEVAVMYLGKIVEHSPVEKLFAEPMHPYTQALVSAAPIPNPSRQRERSRILLEGDVPSPIDPPSGCRFQSRCPVGRTKQKCLEIEPPLTVVNETHRVACHFPDVRSVI</sequence>
<evidence type="ECO:0000256" key="2">
    <source>
        <dbReference type="ARBA" id="ARBA00022448"/>
    </source>
</evidence>
<dbReference type="PROSITE" id="PS50893">
    <property type="entry name" value="ABC_TRANSPORTER_2"/>
    <property type="match status" value="1"/>
</dbReference>
<dbReference type="PANTHER" id="PTHR43776">
    <property type="entry name" value="TRANSPORT ATP-BINDING PROTEIN"/>
    <property type="match status" value="1"/>
</dbReference>
<organism evidence="6">
    <name type="scientific">marine metagenome</name>
    <dbReference type="NCBI Taxonomy" id="408172"/>
    <lineage>
        <taxon>unclassified sequences</taxon>
        <taxon>metagenomes</taxon>
        <taxon>ecological metagenomes</taxon>
    </lineage>
</organism>
<dbReference type="PANTHER" id="PTHR43776:SF7">
    <property type="entry name" value="D,D-DIPEPTIDE TRANSPORT ATP-BINDING PROTEIN DDPF-RELATED"/>
    <property type="match status" value="1"/>
</dbReference>